<feature type="transmembrane region" description="Helical" evidence="1">
    <location>
        <begin position="12"/>
        <end position="34"/>
    </location>
</feature>
<keyword evidence="4" id="KW-1185">Reference proteome</keyword>
<feature type="transmembrane region" description="Helical" evidence="1">
    <location>
        <begin position="46"/>
        <end position="67"/>
    </location>
</feature>
<dbReference type="Proteomes" id="UP001500724">
    <property type="component" value="Unassembled WGS sequence"/>
</dbReference>
<keyword evidence="1" id="KW-0812">Transmembrane</keyword>
<proteinExistence type="predicted"/>
<organism evidence="3 4">
    <name type="scientific">Streptomyces thermocarboxydovorans</name>
    <dbReference type="NCBI Taxonomy" id="59298"/>
    <lineage>
        <taxon>Bacteria</taxon>
        <taxon>Bacillati</taxon>
        <taxon>Actinomycetota</taxon>
        <taxon>Actinomycetes</taxon>
        <taxon>Kitasatosporales</taxon>
        <taxon>Streptomycetaceae</taxon>
        <taxon>Streptomyces</taxon>
    </lineage>
</organism>
<feature type="transmembrane region" description="Helical" evidence="1">
    <location>
        <begin position="199"/>
        <end position="222"/>
    </location>
</feature>
<reference evidence="3 4" key="1">
    <citation type="journal article" date="2019" name="Int. J. Syst. Evol. Microbiol.">
        <title>The Global Catalogue of Microorganisms (GCM) 10K type strain sequencing project: providing services to taxonomists for standard genome sequencing and annotation.</title>
        <authorList>
            <consortium name="The Broad Institute Genomics Platform"/>
            <consortium name="The Broad Institute Genome Sequencing Center for Infectious Disease"/>
            <person name="Wu L."/>
            <person name="Ma J."/>
        </authorList>
    </citation>
    <scope>NUCLEOTIDE SEQUENCE [LARGE SCALE GENOMIC DNA]</scope>
    <source>
        <strain evidence="3 4">JCM 10367</strain>
    </source>
</reference>
<comment type="caution">
    <text evidence="3">The sequence shown here is derived from an EMBL/GenBank/DDBJ whole genome shotgun (WGS) entry which is preliminary data.</text>
</comment>
<evidence type="ECO:0000313" key="3">
    <source>
        <dbReference type="EMBL" id="GAA0666291.1"/>
    </source>
</evidence>
<name>A0ABN1HTE6_9ACTN</name>
<sequence length="232" mass="25166">MVAGSDGRVVRTYRLGAGPLVFVTLLLGWPAVLFVRLVVPDEGLPLMFKASLLVLVGLVCAGVVWFWRAATVVCEDHIAVRQLFRTRRTAWCDVLSIERDRNPASARTLLLDREGRLFALPGGVGARSDAVREIVEVWERSRGEGWASPSAAFAEAARQRARVRESAVVWALLLSAGSFLLLLGCGLAVGYAAEWGGDGIPWVLQVIGFEPVVVFAGVYGVAVRRVGRRRAA</sequence>
<protein>
    <recommendedName>
        <fullName evidence="2">Low molecular weight protein antigen 6 PH domain-containing protein</fullName>
    </recommendedName>
</protein>
<dbReference type="InterPro" id="IPR019692">
    <property type="entry name" value="CFP-6_PH"/>
</dbReference>
<dbReference type="Pfam" id="PF10756">
    <property type="entry name" value="bPH_6"/>
    <property type="match status" value="1"/>
</dbReference>
<evidence type="ECO:0000313" key="4">
    <source>
        <dbReference type="Proteomes" id="UP001500724"/>
    </source>
</evidence>
<keyword evidence="1" id="KW-1133">Transmembrane helix</keyword>
<feature type="domain" description="Low molecular weight protein antigen 6 PH" evidence="2">
    <location>
        <begin position="68"/>
        <end position="122"/>
    </location>
</feature>
<keyword evidence="1" id="KW-0472">Membrane</keyword>
<accession>A0ABN1HTE6</accession>
<evidence type="ECO:0000256" key="1">
    <source>
        <dbReference type="SAM" id="Phobius"/>
    </source>
</evidence>
<evidence type="ECO:0000259" key="2">
    <source>
        <dbReference type="Pfam" id="PF10756"/>
    </source>
</evidence>
<feature type="transmembrane region" description="Helical" evidence="1">
    <location>
        <begin position="168"/>
        <end position="193"/>
    </location>
</feature>
<gene>
    <name evidence="3" type="ORF">GCM10009535_52550</name>
</gene>
<dbReference type="EMBL" id="BAAAGU010000069">
    <property type="protein sequence ID" value="GAA0666291.1"/>
    <property type="molecule type" value="Genomic_DNA"/>
</dbReference>